<dbReference type="InterPro" id="IPR006091">
    <property type="entry name" value="Acyl-CoA_Oxase/DH_mid-dom"/>
</dbReference>
<comment type="caution">
    <text evidence="10">The sequence shown here is derived from an EMBL/GenBank/DDBJ whole genome shotgun (WGS) entry which is preliminary data.</text>
</comment>
<feature type="domain" description="Acyl-CoA oxidase/dehydrogenase middle" evidence="8">
    <location>
        <begin position="122"/>
        <end position="215"/>
    </location>
</feature>
<keyword evidence="5 6" id="KW-0560">Oxidoreductase</keyword>
<name>A0A918SZ11_9ACTN</name>
<feature type="domain" description="Acyl-CoA dehydrogenase/oxidase C-terminal" evidence="7">
    <location>
        <begin position="229"/>
        <end position="377"/>
    </location>
</feature>
<evidence type="ECO:0000256" key="1">
    <source>
        <dbReference type="ARBA" id="ARBA00001974"/>
    </source>
</evidence>
<dbReference type="PANTHER" id="PTHR43884:SF12">
    <property type="entry name" value="ISOVALERYL-COA DEHYDROGENASE, MITOCHONDRIAL-RELATED"/>
    <property type="match status" value="1"/>
</dbReference>
<dbReference type="InterPro" id="IPR013786">
    <property type="entry name" value="AcylCoA_DH/ox_N"/>
</dbReference>
<dbReference type="Proteomes" id="UP000644020">
    <property type="component" value="Unassembled WGS sequence"/>
</dbReference>
<comment type="cofactor">
    <cofactor evidence="1 6">
        <name>FAD</name>
        <dbReference type="ChEBI" id="CHEBI:57692"/>
    </cofactor>
</comment>
<dbReference type="EMBL" id="BMUL01000005">
    <property type="protein sequence ID" value="GHA79163.1"/>
    <property type="molecule type" value="Genomic_DNA"/>
</dbReference>
<dbReference type="InterPro" id="IPR009100">
    <property type="entry name" value="AcylCoA_DH/oxidase_NM_dom_sf"/>
</dbReference>
<feature type="domain" description="Acyl-CoA dehydrogenase/oxidase N-terminal" evidence="9">
    <location>
        <begin position="6"/>
        <end position="118"/>
    </location>
</feature>
<sequence length="383" mass="40421">MDLALSEEQRDVRRLAEDFVAREVAPHAVAWDRAEEVDRGIVRKLGAVGFLGLTVPEEYGGAGGDHLAYCLVTEELGRGDSSVRGIVSVSLGLVAKTVAAWGTEEQKRAWLPRLCSGEALGCFGLTEPGTGSDAGNLATRAVRDGGDYVIDGVKTFITNGTWADVVLLFARTNDAPGHRGVSAFLVPADAPGLTRRPLHGKLGLRGQATAELSLAGVRVPASAMLGPEGKGFSVAMSALAKGRMSVAAGCVGIARAALDAAVRYAGQREQFGRPIASYQLVQELLSDIAVDVEAARLLTWRVADLIDRGEEFATAASQAKLYASEAAVRCANNALQVFGGYGYIDEYPVGKLLRDARVMTLYEGTSQIQKLIIGRALTGVSAF</sequence>
<evidence type="ECO:0000259" key="8">
    <source>
        <dbReference type="Pfam" id="PF02770"/>
    </source>
</evidence>
<dbReference type="PANTHER" id="PTHR43884">
    <property type="entry name" value="ACYL-COA DEHYDROGENASE"/>
    <property type="match status" value="1"/>
</dbReference>
<evidence type="ECO:0000313" key="10">
    <source>
        <dbReference type="EMBL" id="GHA79163.1"/>
    </source>
</evidence>
<dbReference type="FunFam" id="2.40.110.10:FF:000009">
    <property type="entry name" value="Acyl-CoA dehydrogenase"/>
    <property type="match status" value="1"/>
</dbReference>
<dbReference type="Gene3D" id="1.10.540.10">
    <property type="entry name" value="Acyl-CoA dehydrogenase/oxidase, N-terminal domain"/>
    <property type="match status" value="1"/>
</dbReference>
<evidence type="ECO:0000256" key="5">
    <source>
        <dbReference type="ARBA" id="ARBA00023002"/>
    </source>
</evidence>
<evidence type="ECO:0000259" key="7">
    <source>
        <dbReference type="Pfam" id="PF00441"/>
    </source>
</evidence>
<dbReference type="SUPFAM" id="SSF56645">
    <property type="entry name" value="Acyl-CoA dehydrogenase NM domain-like"/>
    <property type="match status" value="1"/>
</dbReference>
<accession>A0A918SZ11</accession>
<dbReference type="Gene3D" id="2.40.110.10">
    <property type="entry name" value="Butyryl-CoA Dehydrogenase, subunit A, domain 2"/>
    <property type="match status" value="1"/>
</dbReference>
<dbReference type="InterPro" id="IPR006089">
    <property type="entry name" value="Acyl-CoA_DH_CS"/>
</dbReference>
<gene>
    <name evidence="10" type="ORF">GCM10010305_22960</name>
</gene>
<proteinExistence type="inferred from homology"/>
<keyword evidence="11" id="KW-1185">Reference proteome</keyword>
<keyword evidence="4 6" id="KW-0274">FAD</keyword>
<evidence type="ECO:0000256" key="4">
    <source>
        <dbReference type="ARBA" id="ARBA00022827"/>
    </source>
</evidence>
<dbReference type="GO" id="GO:0050660">
    <property type="term" value="F:flavin adenine dinucleotide binding"/>
    <property type="evidence" value="ECO:0007669"/>
    <property type="project" value="InterPro"/>
</dbReference>
<evidence type="ECO:0000256" key="3">
    <source>
        <dbReference type="ARBA" id="ARBA00022630"/>
    </source>
</evidence>
<dbReference type="InterPro" id="IPR036250">
    <property type="entry name" value="AcylCo_DH-like_C"/>
</dbReference>
<evidence type="ECO:0000313" key="11">
    <source>
        <dbReference type="Proteomes" id="UP000644020"/>
    </source>
</evidence>
<dbReference type="PIRSF" id="PIRSF016578">
    <property type="entry name" value="HsaA"/>
    <property type="match status" value="1"/>
</dbReference>
<reference evidence="10" key="2">
    <citation type="submission" date="2020-09" db="EMBL/GenBank/DDBJ databases">
        <authorList>
            <person name="Sun Q."/>
            <person name="Ohkuma M."/>
        </authorList>
    </citation>
    <scope>NUCLEOTIDE SEQUENCE</scope>
    <source>
        <strain evidence="10">JCM 4518</strain>
    </source>
</reference>
<dbReference type="Pfam" id="PF00441">
    <property type="entry name" value="Acyl-CoA_dh_1"/>
    <property type="match status" value="1"/>
</dbReference>
<dbReference type="GO" id="GO:0003995">
    <property type="term" value="F:acyl-CoA dehydrogenase activity"/>
    <property type="evidence" value="ECO:0007669"/>
    <property type="project" value="InterPro"/>
</dbReference>
<dbReference type="PROSITE" id="PS00073">
    <property type="entry name" value="ACYL_COA_DH_2"/>
    <property type="match status" value="1"/>
</dbReference>
<dbReference type="FunFam" id="1.10.540.10:FF:000002">
    <property type="entry name" value="Acyl-CoA dehydrogenase FadE19"/>
    <property type="match status" value="1"/>
</dbReference>
<dbReference type="InterPro" id="IPR009075">
    <property type="entry name" value="AcylCo_DH/oxidase_C"/>
</dbReference>
<dbReference type="SUPFAM" id="SSF47203">
    <property type="entry name" value="Acyl-CoA dehydrogenase C-terminal domain-like"/>
    <property type="match status" value="1"/>
</dbReference>
<dbReference type="Pfam" id="PF02770">
    <property type="entry name" value="Acyl-CoA_dh_M"/>
    <property type="match status" value="1"/>
</dbReference>
<dbReference type="FunFam" id="1.20.140.10:FF:000004">
    <property type="entry name" value="Acyl-CoA dehydrogenase FadE25"/>
    <property type="match status" value="1"/>
</dbReference>
<dbReference type="Gene3D" id="1.20.140.10">
    <property type="entry name" value="Butyryl-CoA Dehydrogenase, subunit A, domain 3"/>
    <property type="match status" value="1"/>
</dbReference>
<dbReference type="InterPro" id="IPR046373">
    <property type="entry name" value="Acyl-CoA_Oxase/DH_mid-dom_sf"/>
</dbReference>
<protein>
    <submittedName>
        <fullName evidence="10">Acyl-CoA dehydrogenase</fullName>
    </submittedName>
</protein>
<evidence type="ECO:0000256" key="2">
    <source>
        <dbReference type="ARBA" id="ARBA00009347"/>
    </source>
</evidence>
<keyword evidence="3 6" id="KW-0285">Flavoprotein</keyword>
<organism evidence="10 11">
    <name type="scientific">Streptomyces termitum</name>
    <dbReference type="NCBI Taxonomy" id="67368"/>
    <lineage>
        <taxon>Bacteria</taxon>
        <taxon>Bacillati</taxon>
        <taxon>Actinomycetota</taxon>
        <taxon>Actinomycetes</taxon>
        <taxon>Kitasatosporales</taxon>
        <taxon>Streptomycetaceae</taxon>
        <taxon>Streptomyces</taxon>
    </lineage>
</organism>
<dbReference type="AlphaFoldDB" id="A0A918SZ11"/>
<comment type="similarity">
    <text evidence="2 6">Belongs to the acyl-CoA dehydrogenase family.</text>
</comment>
<dbReference type="RefSeq" id="WP_189976521.1">
    <property type="nucleotide sequence ID" value="NZ_BMUL01000005.1"/>
</dbReference>
<dbReference type="Pfam" id="PF02771">
    <property type="entry name" value="Acyl-CoA_dh_N"/>
    <property type="match status" value="1"/>
</dbReference>
<evidence type="ECO:0000256" key="6">
    <source>
        <dbReference type="RuleBase" id="RU362125"/>
    </source>
</evidence>
<reference evidence="10" key="1">
    <citation type="journal article" date="2014" name="Int. J. Syst. Evol. Microbiol.">
        <title>Complete genome sequence of Corynebacterium casei LMG S-19264T (=DSM 44701T), isolated from a smear-ripened cheese.</title>
        <authorList>
            <consortium name="US DOE Joint Genome Institute (JGI-PGF)"/>
            <person name="Walter F."/>
            <person name="Albersmeier A."/>
            <person name="Kalinowski J."/>
            <person name="Ruckert C."/>
        </authorList>
    </citation>
    <scope>NUCLEOTIDE SEQUENCE</scope>
    <source>
        <strain evidence="10">JCM 4518</strain>
    </source>
</reference>
<evidence type="ECO:0000259" key="9">
    <source>
        <dbReference type="Pfam" id="PF02771"/>
    </source>
</evidence>
<dbReference type="InterPro" id="IPR037069">
    <property type="entry name" value="AcylCoA_DH/ox_N_sf"/>
</dbReference>